<dbReference type="FunFam" id="2.60.120.260:FF:000009">
    <property type="entry name" value="SUN domain-containing protein 1 isoform X1"/>
    <property type="match status" value="1"/>
</dbReference>
<dbReference type="WBParaSite" id="Gr19_v10_g14265.t1">
    <property type="protein sequence ID" value="Gr19_v10_g14265.t1"/>
    <property type="gene ID" value="Gr19_v10_g14265"/>
</dbReference>
<feature type="compositionally biased region" description="Basic and acidic residues" evidence="6">
    <location>
        <begin position="789"/>
        <end position="802"/>
    </location>
</feature>
<dbReference type="Proteomes" id="UP000887572">
    <property type="component" value="Unplaced"/>
</dbReference>
<evidence type="ECO:0000256" key="5">
    <source>
        <dbReference type="ARBA" id="ARBA00023136"/>
    </source>
</evidence>
<evidence type="ECO:0000259" key="8">
    <source>
        <dbReference type="PROSITE" id="PS51469"/>
    </source>
</evidence>
<keyword evidence="5 7" id="KW-0472">Membrane</keyword>
<dbReference type="GO" id="GO:0034993">
    <property type="term" value="C:meiotic nuclear membrane microtubule tethering complex"/>
    <property type="evidence" value="ECO:0007669"/>
    <property type="project" value="TreeGrafter"/>
</dbReference>
<dbReference type="PANTHER" id="PTHR12911:SF8">
    <property type="entry name" value="KLAROID PROTEIN-RELATED"/>
    <property type="match status" value="1"/>
</dbReference>
<keyword evidence="3 7" id="KW-1133">Transmembrane helix</keyword>
<evidence type="ECO:0000256" key="6">
    <source>
        <dbReference type="SAM" id="MobiDB-lite"/>
    </source>
</evidence>
<sequence>MSAVFDSFRRRMSFSPSPSSSRTPTPVKRAGSTTSRLSKEEIDEILDSPYETKYTYSDSAAYKPHIGSRDYVHPRLCRRLTSQSTSPLAPGTSGTLPPNGAGWQWHNWQREKWTWAQLLIYIAQFLTIFTYTAVQYSLNRVYYATRYIFTSAVWYVMKYFVLWPILAPYYAALSYYNKARFVWRTTHNVWSLISWTFGWLTGQTQQQRYGVPQPDAGVGFGVRTRGMARREQEILPPVGTESTITKYPHSVKSLFYPLLLLLLLFAGYTLYGDRRIRMAHEPVEKTQPSDELHQAHLANPSTPKTAIVMDQPQLHLRLPKPALPKAADEAVHQLENTTHNAFASFVEGISLAGQSLLELIVDTFVGTYELLKRIFFVIGIVSMPIKFAKTLAHFARTVVLSIWASLRWMVERLAELPYTLTSSLKQAVQLGIKNISTGTKAFGHDVSIKVTEWKAWLSNAIYEHFVSIWRALRWVVFQFGHTVFVAFDVIGYAAQKTLDGCIYAKNTTVATLDWLIAKVGGSIFYARDNVVHFFWSIGGKIVRAFIFVRDTVANFFLTTFGKVIDGCISAKHMIVSSLDWLMTKVSSTIFFVRDTVVHFFRSTFEKIFTVISVLFGSIAHFFTSIYNAMASFLQNIWNYMQPSKIATKVEDTLKEAKEEVVPLYDDHPLVQHFNRILTVTLAEEHRSIEKRLREWAELQATTPSPSPVSNDGKELEDNLRNELDLKMRNEKEELSKTVNKFEEQILQKIRLIIEQMRSQKDTLEQEIDEMRKTQLELKNNAEQSASPLLKKEKITQQEKDGRTETIKESTVLLAHKKQLEQYDERSLLVKVRNLVKEELRRYDADRTGLPDYALESSGGSVLSTRCTVKYDERSRVQKLFGIPLWHLTYSPRSVIQRTGNGVSAGECWAYYGGHGYLTIGLSKRINVTAVSYEHLPVELSPEGHIRSAPRNFFVWSYQDIDNLDTRFLLGNFTYDAEGGDPLQMFPIQHWDPRGTQIVELETLSNWGAHVTCLYRFRVHGESGKKIPEVSAAGLSSFDPKLKSSSVGAHKGHGG</sequence>
<keyword evidence="9" id="KW-1185">Reference proteome</keyword>
<reference evidence="10" key="1">
    <citation type="submission" date="2022-11" db="UniProtKB">
        <authorList>
            <consortium name="WormBaseParasite"/>
        </authorList>
    </citation>
    <scope>IDENTIFICATION</scope>
</reference>
<dbReference type="AlphaFoldDB" id="A0A914H8P6"/>
<dbReference type="PANTHER" id="PTHR12911">
    <property type="entry name" value="SAD1/UNC-84-LIKE PROTEIN-RELATED"/>
    <property type="match status" value="1"/>
</dbReference>
<proteinExistence type="predicted"/>
<evidence type="ECO:0000256" key="2">
    <source>
        <dbReference type="ARBA" id="ARBA00022692"/>
    </source>
</evidence>
<dbReference type="InterPro" id="IPR012919">
    <property type="entry name" value="SUN_dom"/>
</dbReference>
<keyword evidence="2 7" id="KW-0812">Transmembrane</keyword>
<dbReference type="Gene3D" id="2.60.120.260">
    <property type="entry name" value="Galactose-binding domain-like"/>
    <property type="match status" value="1"/>
</dbReference>
<evidence type="ECO:0000313" key="10">
    <source>
        <dbReference type="WBParaSite" id="Gr19_v10_g14265.t1"/>
    </source>
</evidence>
<name>A0A914H8P6_GLORO</name>
<evidence type="ECO:0000256" key="7">
    <source>
        <dbReference type="SAM" id="Phobius"/>
    </source>
</evidence>
<feature type="domain" description="SUN" evidence="8">
    <location>
        <begin position="858"/>
        <end position="1023"/>
    </location>
</feature>
<comment type="subcellular location">
    <subcellularLocation>
        <location evidence="1">Membrane</location>
    </subcellularLocation>
</comment>
<evidence type="ECO:0000313" key="9">
    <source>
        <dbReference type="Proteomes" id="UP000887572"/>
    </source>
</evidence>
<dbReference type="GO" id="GO:0043495">
    <property type="term" value="F:protein-membrane adaptor activity"/>
    <property type="evidence" value="ECO:0007669"/>
    <property type="project" value="TreeGrafter"/>
</dbReference>
<evidence type="ECO:0000256" key="4">
    <source>
        <dbReference type="ARBA" id="ARBA00023054"/>
    </source>
</evidence>
<protein>
    <submittedName>
        <fullName evidence="10">SUN domain-containing protein</fullName>
    </submittedName>
</protein>
<feature type="transmembrane region" description="Helical" evidence="7">
    <location>
        <begin position="254"/>
        <end position="271"/>
    </location>
</feature>
<accession>A0A914H8P6</accession>
<feature type="transmembrane region" description="Helical" evidence="7">
    <location>
        <begin position="118"/>
        <end position="138"/>
    </location>
</feature>
<feature type="region of interest" description="Disordered" evidence="6">
    <location>
        <begin position="1"/>
        <end position="38"/>
    </location>
</feature>
<evidence type="ECO:0000256" key="1">
    <source>
        <dbReference type="ARBA" id="ARBA00004370"/>
    </source>
</evidence>
<feature type="transmembrane region" description="Helical" evidence="7">
    <location>
        <begin position="144"/>
        <end position="169"/>
    </location>
</feature>
<feature type="compositionally biased region" description="Low complexity" evidence="6">
    <location>
        <begin position="13"/>
        <end position="26"/>
    </location>
</feature>
<dbReference type="Pfam" id="PF07738">
    <property type="entry name" value="Sad1_UNC"/>
    <property type="match status" value="1"/>
</dbReference>
<feature type="region of interest" description="Disordered" evidence="6">
    <location>
        <begin position="782"/>
        <end position="802"/>
    </location>
</feature>
<organism evidence="9 10">
    <name type="scientific">Globodera rostochiensis</name>
    <name type="common">Golden nematode worm</name>
    <name type="synonym">Heterodera rostochiensis</name>
    <dbReference type="NCBI Taxonomy" id="31243"/>
    <lineage>
        <taxon>Eukaryota</taxon>
        <taxon>Metazoa</taxon>
        <taxon>Ecdysozoa</taxon>
        <taxon>Nematoda</taxon>
        <taxon>Chromadorea</taxon>
        <taxon>Rhabditida</taxon>
        <taxon>Tylenchina</taxon>
        <taxon>Tylenchomorpha</taxon>
        <taxon>Tylenchoidea</taxon>
        <taxon>Heteroderidae</taxon>
        <taxon>Heteroderinae</taxon>
        <taxon>Globodera</taxon>
    </lineage>
</organism>
<keyword evidence="4" id="KW-0175">Coiled coil</keyword>
<dbReference type="PROSITE" id="PS51469">
    <property type="entry name" value="SUN"/>
    <property type="match status" value="1"/>
</dbReference>
<dbReference type="InterPro" id="IPR045119">
    <property type="entry name" value="SUN1-5"/>
</dbReference>
<evidence type="ECO:0000256" key="3">
    <source>
        <dbReference type="ARBA" id="ARBA00022989"/>
    </source>
</evidence>